<proteinExistence type="predicted"/>
<gene>
    <name evidence="1" type="ORF">AC631_05211</name>
</gene>
<protein>
    <submittedName>
        <fullName evidence="1">Uncharacterized protein</fullName>
    </submittedName>
</protein>
<reference evidence="1 2" key="1">
    <citation type="submission" date="2015-11" db="EMBL/GenBank/DDBJ databases">
        <title>The genome of Debaryomyces fabryi.</title>
        <authorList>
            <person name="Tafer H."/>
            <person name="Lopandic K."/>
        </authorList>
    </citation>
    <scope>NUCLEOTIDE SEQUENCE [LARGE SCALE GENOMIC DNA]</scope>
    <source>
        <strain evidence="1 2">CBS 789</strain>
    </source>
</reference>
<dbReference type="AlphaFoldDB" id="A0A0V1PS80"/>
<keyword evidence="2" id="KW-1185">Reference proteome</keyword>
<evidence type="ECO:0000313" key="1">
    <source>
        <dbReference type="EMBL" id="KRZ99023.1"/>
    </source>
</evidence>
<accession>A0A0V1PS80</accession>
<dbReference type="EMBL" id="LMYN01000181">
    <property type="protein sequence ID" value="KRZ99023.1"/>
    <property type="molecule type" value="Genomic_DNA"/>
</dbReference>
<comment type="caution">
    <text evidence="1">The sequence shown here is derived from an EMBL/GenBank/DDBJ whole genome shotgun (WGS) entry which is preliminary data.</text>
</comment>
<dbReference type="RefSeq" id="XP_015465126.1">
    <property type="nucleotide sequence ID" value="XM_015614040.1"/>
</dbReference>
<dbReference type="GeneID" id="26842220"/>
<sequence>MEEFEGIGSIVDEFQIKGSTLNLFGIKWKTPNSDRELKKFIQIPYGPHNKAFPSLPIITNSNRKLFRYITQDTMMDRSILEYDESKFDSDFELNDSSMNTNLTQFMNDYDINDKEGKNSEYHRPQTSFGNNYHENILSDVILQSTCEEMELVEKNSILSSEFTQLSSNRSENDSSKKPDIFSEKEDVFSLKSEPFADLELGDFVGLQN</sequence>
<dbReference type="OrthoDB" id="10346164at2759"/>
<evidence type="ECO:0000313" key="2">
    <source>
        <dbReference type="Proteomes" id="UP000054251"/>
    </source>
</evidence>
<organism evidence="1 2">
    <name type="scientific">Debaryomyces fabryi</name>
    <dbReference type="NCBI Taxonomy" id="58627"/>
    <lineage>
        <taxon>Eukaryota</taxon>
        <taxon>Fungi</taxon>
        <taxon>Dikarya</taxon>
        <taxon>Ascomycota</taxon>
        <taxon>Saccharomycotina</taxon>
        <taxon>Pichiomycetes</taxon>
        <taxon>Debaryomycetaceae</taxon>
        <taxon>Debaryomyces</taxon>
    </lineage>
</organism>
<dbReference type="Proteomes" id="UP000054251">
    <property type="component" value="Unassembled WGS sequence"/>
</dbReference>
<name>A0A0V1PS80_9ASCO</name>